<accession>A0A087T045</accession>
<evidence type="ECO:0000256" key="2">
    <source>
        <dbReference type="SAM" id="Phobius"/>
    </source>
</evidence>
<feature type="transmembrane region" description="Helical" evidence="2">
    <location>
        <begin position="285"/>
        <end position="308"/>
    </location>
</feature>
<feature type="non-terminal residue" evidence="3">
    <location>
        <position position="521"/>
    </location>
</feature>
<proteinExistence type="predicted"/>
<evidence type="ECO:0000313" key="4">
    <source>
        <dbReference type="Proteomes" id="UP000054359"/>
    </source>
</evidence>
<dbReference type="AlphaFoldDB" id="A0A087T045"/>
<keyword evidence="4" id="KW-1185">Reference proteome</keyword>
<gene>
    <name evidence="3" type="ORF">X975_24872</name>
</gene>
<name>A0A087T045_STEMI</name>
<feature type="region of interest" description="Disordered" evidence="1">
    <location>
        <begin position="416"/>
        <end position="457"/>
    </location>
</feature>
<dbReference type="OrthoDB" id="6427424at2759"/>
<organism evidence="3 4">
    <name type="scientific">Stegodyphus mimosarum</name>
    <name type="common">African social velvet spider</name>
    <dbReference type="NCBI Taxonomy" id="407821"/>
    <lineage>
        <taxon>Eukaryota</taxon>
        <taxon>Metazoa</taxon>
        <taxon>Ecdysozoa</taxon>
        <taxon>Arthropoda</taxon>
        <taxon>Chelicerata</taxon>
        <taxon>Arachnida</taxon>
        <taxon>Araneae</taxon>
        <taxon>Araneomorphae</taxon>
        <taxon>Entelegynae</taxon>
        <taxon>Eresoidea</taxon>
        <taxon>Eresidae</taxon>
        <taxon>Stegodyphus</taxon>
    </lineage>
</organism>
<dbReference type="Proteomes" id="UP000054359">
    <property type="component" value="Unassembled WGS sequence"/>
</dbReference>
<evidence type="ECO:0000313" key="3">
    <source>
        <dbReference type="EMBL" id="KFM58484.1"/>
    </source>
</evidence>
<feature type="compositionally biased region" description="Polar residues" evidence="1">
    <location>
        <begin position="428"/>
        <end position="437"/>
    </location>
</feature>
<evidence type="ECO:0000256" key="1">
    <source>
        <dbReference type="SAM" id="MobiDB-lite"/>
    </source>
</evidence>
<feature type="compositionally biased region" description="Basic and acidic residues" evidence="1">
    <location>
        <begin position="438"/>
        <end position="456"/>
    </location>
</feature>
<keyword evidence="2" id="KW-1133">Transmembrane helix</keyword>
<keyword evidence="2" id="KW-0472">Membrane</keyword>
<dbReference type="EMBL" id="KK112761">
    <property type="protein sequence ID" value="KFM58484.1"/>
    <property type="molecule type" value="Genomic_DNA"/>
</dbReference>
<protein>
    <submittedName>
        <fullName evidence="3">Uncharacterized protein</fullName>
    </submittedName>
</protein>
<sequence length="521" mass="59720">MAAVAKKPEENETSIHSKEYDSRNADVVIKINYPFQNNSNLYNHMNSEKPDISKQYLSNETSKYDTLNKNETIIATEAEDIKFTDSSKTTISEASDSTASRDRFAIKILENGTYIYEMDTIRQPKMSDSLNVDNTPFKRPKIDPKLFYDYFMKLPRANSSVFDYGVPEFSPGSFYLYPDIYRRKPVLDVAYSRPTPLFKTPTQEMTEETPFDSTTFDSMRTSLKVSSTFYPNRMQDVTMKFGNRIDLTTTFPTIITKDKNTKNDEDPDDAEYRDSIDPGFTMEKLAYLLIGTCCGLSILCLCVVVVAIKCRRVLVEKRIKSQFRNRMYQHERMKDASTPWQQQLFDHFMYIHRHPDSSTSSADSCNCRCVTWSLGPRNLDANRPILPPNRNSQYLCGQKKLPFGAASTLRYESMLGRNKRPSPAPLQQAKNEQPNTDSSHENDSLDQDSDSRDSDGQRQCTCIDYTLWPMPPGNVRKGMYGMCPNSRRYDMGECGQHPPVELRSIARDCPPPVTGSNYLDR</sequence>
<keyword evidence="2" id="KW-0812">Transmembrane</keyword>
<reference evidence="3 4" key="1">
    <citation type="submission" date="2013-11" db="EMBL/GenBank/DDBJ databases">
        <title>Genome sequencing of Stegodyphus mimosarum.</title>
        <authorList>
            <person name="Bechsgaard J."/>
        </authorList>
    </citation>
    <scope>NUCLEOTIDE SEQUENCE [LARGE SCALE GENOMIC DNA]</scope>
</reference>